<dbReference type="AlphaFoldDB" id="A0A395SAI5"/>
<organism evidence="1 2">
    <name type="scientific">Fusarium longipes</name>
    <dbReference type="NCBI Taxonomy" id="694270"/>
    <lineage>
        <taxon>Eukaryota</taxon>
        <taxon>Fungi</taxon>
        <taxon>Dikarya</taxon>
        <taxon>Ascomycota</taxon>
        <taxon>Pezizomycotina</taxon>
        <taxon>Sordariomycetes</taxon>
        <taxon>Hypocreomycetidae</taxon>
        <taxon>Hypocreales</taxon>
        <taxon>Nectriaceae</taxon>
        <taxon>Fusarium</taxon>
    </lineage>
</organism>
<dbReference type="EMBL" id="PXOG01000183">
    <property type="protein sequence ID" value="RGP69398.1"/>
    <property type="molecule type" value="Genomic_DNA"/>
</dbReference>
<dbReference type="Proteomes" id="UP000266234">
    <property type="component" value="Unassembled WGS sequence"/>
</dbReference>
<reference evidence="1 2" key="1">
    <citation type="journal article" date="2018" name="PLoS Pathog.">
        <title>Evolution of structural diversity of trichothecenes, a family of toxins produced by plant pathogenic and entomopathogenic fungi.</title>
        <authorList>
            <person name="Proctor R.H."/>
            <person name="McCormick S.P."/>
            <person name="Kim H.S."/>
            <person name="Cardoza R.E."/>
            <person name="Stanley A.M."/>
            <person name="Lindo L."/>
            <person name="Kelly A."/>
            <person name="Brown D.W."/>
            <person name="Lee T."/>
            <person name="Vaughan M.M."/>
            <person name="Alexander N.J."/>
            <person name="Busman M."/>
            <person name="Gutierrez S."/>
        </authorList>
    </citation>
    <scope>NUCLEOTIDE SEQUENCE [LARGE SCALE GENOMIC DNA]</scope>
    <source>
        <strain evidence="1 2">NRRL 20695</strain>
    </source>
</reference>
<protein>
    <submittedName>
        <fullName evidence="1">Uncharacterized protein</fullName>
    </submittedName>
</protein>
<dbReference type="OrthoDB" id="5102269at2759"/>
<keyword evidence="2" id="KW-1185">Reference proteome</keyword>
<proteinExistence type="predicted"/>
<evidence type="ECO:0000313" key="1">
    <source>
        <dbReference type="EMBL" id="RGP69398.1"/>
    </source>
</evidence>
<gene>
    <name evidence="1" type="ORF">FLONG3_7794</name>
</gene>
<name>A0A395SAI5_9HYPO</name>
<sequence length="116" mass="12832">MASNTVSPHSSPDEWTEAEKTELLGYHVHCLAQLNSCIENAEKLYQQDMMQEAGEKGDCQSEDGHTDCDDLAREAFEQVSLMAGYLDLLEFIESEMEACGLSILSSHWDVSVGNGE</sequence>
<accession>A0A395SAI5</accession>
<comment type="caution">
    <text evidence="1">The sequence shown here is derived from an EMBL/GenBank/DDBJ whole genome shotgun (WGS) entry which is preliminary data.</text>
</comment>
<evidence type="ECO:0000313" key="2">
    <source>
        <dbReference type="Proteomes" id="UP000266234"/>
    </source>
</evidence>